<dbReference type="Proteomes" id="UP000007305">
    <property type="component" value="Chromosome 9"/>
</dbReference>
<name>A0A804R740_MAIZE</name>
<dbReference type="InParanoid" id="A0A804R740"/>
<reference evidence="2" key="2">
    <citation type="submission" date="2019-07" db="EMBL/GenBank/DDBJ databases">
        <authorList>
            <person name="Seetharam A."/>
            <person name="Woodhouse M."/>
            <person name="Cannon E."/>
        </authorList>
    </citation>
    <scope>NUCLEOTIDE SEQUENCE [LARGE SCALE GENOMIC DNA]</scope>
    <source>
        <strain evidence="2">cv. B73</strain>
    </source>
</reference>
<evidence type="ECO:0000256" key="1">
    <source>
        <dbReference type="SAM" id="MobiDB-lite"/>
    </source>
</evidence>
<proteinExistence type="predicted"/>
<dbReference type="AlphaFoldDB" id="A0A804R740"/>
<sequence length="362" mass="37887">MNLEAKACALGKGGATCSMQMGGIFQHCMDSFDTTLLHVPDRDGQAGPELLDLMLMQIVHLKPSVDAAMDSCSRDVVEVRCQRVPVELAVAAEAASLRGITAKAGFSSSPDAVVVGVVEHADLLQELAEVDLGLVRTGRAGAALARLSVVDRRPRGDRGHRLLQGVEAGHGRRQGRSRAGGDGRAGRRGGRCREMIGGRAVVLELLQPLVDDVHVVLRVEVEQAVGRDGGASGGGSWEPPKPLVRVAGAGGGDSRGAEVRQVEEDVGPVEPARGLVVGERGLLGGGEGAEPEAGALVGLSDLGHPLAPRPLPHAAVLARRVLRAALPPRRFLLPRALVAVALHWTGSDQRAWLRGESEEGLF</sequence>
<evidence type="ECO:0000313" key="3">
    <source>
        <dbReference type="Proteomes" id="UP000007305"/>
    </source>
</evidence>
<gene>
    <name evidence="2" type="primary">LOC103639528</name>
</gene>
<dbReference type="Gramene" id="Zm00001eb402040_T001">
    <property type="protein sequence ID" value="Zm00001eb402040_P001"/>
    <property type="gene ID" value="Zm00001eb402040"/>
</dbReference>
<reference evidence="2" key="3">
    <citation type="submission" date="2021-05" db="UniProtKB">
        <authorList>
            <consortium name="EnsemblPlants"/>
        </authorList>
    </citation>
    <scope>IDENTIFICATION</scope>
    <source>
        <strain evidence="2">cv. B73</strain>
    </source>
</reference>
<protein>
    <submittedName>
        <fullName evidence="2">Uncharacterized protein</fullName>
    </submittedName>
</protein>
<keyword evidence="3" id="KW-1185">Reference proteome</keyword>
<feature type="compositionally biased region" description="Basic and acidic residues" evidence="1">
    <location>
        <begin position="179"/>
        <end position="190"/>
    </location>
</feature>
<organism evidence="2 3">
    <name type="scientific">Zea mays</name>
    <name type="common">Maize</name>
    <dbReference type="NCBI Taxonomy" id="4577"/>
    <lineage>
        <taxon>Eukaryota</taxon>
        <taxon>Viridiplantae</taxon>
        <taxon>Streptophyta</taxon>
        <taxon>Embryophyta</taxon>
        <taxon>Tracheophyta</taxon>
        <taxon>Spermatophyta</taxon>
        <taxon>Magnoliopsida</taxon>
        <taxon>Liliopsida</taxon>
        <taxon>Poales</taxon>
        <taxon>Poaceae</taxon>
        <taxon>PACMAD clade</taxon>
        <taxon>Panicoideae</taxon>
        <taxon>Andropogonodae</taxon>
        <taxon>Andropogoneae</taxon>
        <taxon>Tripsacinae</taxon>
        <taxon>Zea</taxon>
    </lineage>
</organism>
<evidence type="ECO:0000313" key="2">
    <source>
        <dbReference type="EnsemblPlants" id="Zm00001eb402040_P001"/>
    </source>
</evidence>
<reference evidence="3" key="1">
    <citation type="journal article" date="2009" name="Science">
        <title>The B73 maize genome: complexity, diversity, and dynamics.</title>
        <authorList>
            <person name="Schnable P.S."/>
            <person name="Ware D."/>
            <person name="Fulton R.S."/>
            <person name="Stein J.C."/>
            <person name="Wei F."/>
            <person name="Pasternak S."/>
            <person name="Liang C."/>
            <person name="Zhang J."/>
            <person name="Fulton L."/>
            <person name="Graves T.A."/>
            <person name="Minx P."/>
            <person name="Reily A.D."/>
            <person name="Courtney L."/>
            <person name="Kruchowski S.S."/>
            <person name="Tomlinson C."/>
            <person name="Strong C."/>
            <person name="Delehaunty K."/>
            <person name="Fronick C."/>
            <person name="Courtney B."/>
            <person name="Rock S.M."/>
            <person name="Belter E."/>
            <person name="Du F."/>
            <person name="Kim K."/>
            <person name="Abbott R.M."/>
            <person name="Cotton M."/>
            <person name="Levy A."/>
            <person name="Marchetto P."/>
            <person name="Ochoa K."/>
            <person name="Jackson S.M."/>
            <person name="Gillam B."/>
            <person name="Chen W."/>
            <person name="Yan L."/>
            <person name="Higginbotham J."/>
            <person name="Cardenas M."/>
            <person name="Waligorski J."/>
            <person name="Applebaum E."/>
            <person name="Phelps L."/>
            <person name="Falcone J."/>
            <person name="Kanchi K."/>
            <person name="Thane T."/>
            <person name="Scimone A."/>
            <person name="Thane N."/>
            <person name="Henke J."/>
            <person name="Wang T."/>
            <person name="Ruppert J."/>
            <person name="Shah N."/>
            <person name="Rotter K."/>
            <person name="Hodges J."/>
            <person name="Ingenthron E."/>
            <person name="Cordes M."/>
            <person name="Kohlberg S."/>
            <person name="Sgro J."/>
            <person name="Delgado B."/>
            <person name="Mead K."/>
            <person name="Chinwalla A."/>
            <person name="Leonard S."/>
            <person name="Crouse K."/>
            <person name="Collura K."/>
            <person name="Kudrna D."/>
            <person name="Currie J."/>
            <person name="He R."/>
            <person name="Angelova A."/>
            <person name="Rajasekar S."/>
            <person name="Mueller T."/>
            <person name="Lomeli R."/>
            <person name="Scara G."/>
            <person name="Ko A."/>
            <person name="Delaney K."/>
            <person name="Wissotski M."/>
            <person name="Lopez G."/>
            <person name="Campos D."/>
            <person name="Braidotti M."/>
            <person name="Ashley E."/>
            <person name="Golser W."/>
            <person name="Kim H."/>
            <person name="Lee S."/>
            <person name="Lin J."/>
            <person name="Dujmic Z."/>
            <person name="Kim W."/>
            <person name="Talag J."/>
            <person name="Zuccolo A."/>
            <person name="Fan C."/>
            <person name="Sebastian A."/>
            <person name="Kramer M."/>
            <person name="Spiegel L."/>
            <person name="Nascimento L."/>
            <person name="Zutavern T."/>
            <person name="Miller B."/>
            <person name="Ambroise C."/>
            <person name="Muller S."/>
            <person name="Spooner W."/>
            <person name="Narechania A."/>
            <person name="Ren L."/>
            <person name="Wei S."/>
            <person name="Kumari S."/>
            <person name="Faga B."/>
            <person name="Levy M.J."/>
            <person name="McMahan L."/>
            <person name="Van Buren P."/>
            <person name="Vaughn M.W."/>
            <person name="Ying K."/>
            <person name="Yeh C.-T."/>
            <person name="Emrich S.J."/>
            <person name="Jia Y."/>
            <person name="Kalyanaraman A."/>
            <person name="Hsia A.-P."/>
            <person name="Barbazuk W.B."/>
            <person name="Baucom R.S."/>
            <person name="Brutnell T.P."/>
            <person name="Carpita N.C."/>
            <person name="Chaparro C."/>
            <person name="Chia J.-M."/>
            <person name="Deragon J.-M."/>
            <person name="Estill J.C."/>
            <person name="Fu Y."/>
            <person name="Jeddeloh J.A."/>
            <person name="Han Y."/>
            <person name="Lee H."/>
            <person name="Li P."/>
            <person name="Lisch D.R."/>
            <person name="Liu S."/>
            <person name="Liu Z."/>
            <person name="Nagel D.H."/>
            <person name="McCann M.C."/>
            <person name="SanMiguel P."/>
            <person name="Myers A.M."/>
            <person name="Nettleton D."/>
            <person name="Nguyen J."/>
            <person name="Penning B.W."/>
            <person name="Ponnala L."/>
            <person name="Schneider K.L."/>
            <person name="Schwartz D.C."/>
            <person name="Sharma A."/>
            <person name="Soderlund C."/>
            <person name="Springer N.M."/>
            <person name="Sun Q."/>
            <person name="Wang H."/>
            <person name="Waterman M."/>
            <person name="Westerman R."/>
            <person name="Wolfgruber T.K."/>
            <person name="Yang L."/>
            <person name="Yu Y."/>
            <person name="Zhang L."/>
            <person name="Zhou S."/>
            <person name="Zhu Q."/>
            <person name="Bennetzen J.L."/>
            <person name="Dawe R.K."/>
            <person name="Jiang J."/>
            <person name="Jiang N."/>
            <person name="Presting G.G."/>
            <person name="Wessler S.R."/>
            <person name="Aluru S."/>
            <person name="Martienssen R.A."/>
            <person name="Clifton S.W."/>
            <person name="McCombie W.R."/>
            <person name="Wing R.A."/>
            <person name="Wilson R.K."/>
        </authorList>
    </citation>
    <scope>NUCLEOTIDE SEQUENCE [LARGE SCALE GENOMIC DNA]</scope>
    <source>
        <strain evidence="3">cv. B73</strain>
    </source>
</reference>
<dbReference type="EnsemblPlants" id="Zm00001eb402040_T001">
    <property type="protein sequence ID" value="Zm00001eb402040_P001"/>
    <property type="gene ID" value="Zm00001eb402040"/>
</dbReference>
<accession>A0A804R740</accession>
<feature type="region of interest" description="Disordered" evidence="1">
    <location>
        <begin position="156"/>
        <end position="190"/>
    </location>
</feature>